<name>A0A0M0F3V5_CELCE</name>
<comment type="caution">
    <text evidence="2">The sequence shown here is derived from an EMBL/GenBank/DDBJ whole genome shotgun (WGS) entry which is preliminary data.</text>
</comment>
<dbReference type="EMBL" id="ATNL01000013">
    <property type="protein sequence ID" value="KON72178.1"/>
    <property type="molecule type" value="Genomic_DNA"/>
</dbReference>
<gene>
    <name evidence="2" type="ORF">M768_17100</name>
</gene>
<feature type="region of interest" description="Disordered" evidence="1">
    <location>
        <begin position="69"/>
        <end position="103"/>
    </location>
</feature>
<reference evidence="2 3" key="1">
    <citation type="journal article" date="2015" name="Sci. Rep.">
        <title>Functional and structural properties of a novel cellulosome-like multienzyme complex: efficient glycoside hydrolysis of water-insoluble 7-xylosyl-10-deacetylpaclitaxel.</title>
        <authorList>
            <person name="Dou T.Y."/>
            <person name="Luan H.W."/>
            <person name="Ge G.B."/>
            <person name="Dong M.M."/>
            <person name="Zou H.F."/>
            <person name="He Y.Q."/>
            <person name="Cui P."/>
            <person name="Wang J.Y."/>
            <person name="Hao D.C."/>
            <person name="Yang S.L."/>
            <person name="Yang L."/>
        </authorList>
    </citation>
    <scope>NUCLEOTIDE SEQUENCE [LARGE SCALE GENOMIC DNA]</scope>
    <source>
        <strain evidence="2 3">F16</strain>
    </source>
</reference>
<proteinExistence type="predicted"/>
<protein>
    <submittedName>
        <fullName evidence="2">Uncharacterized protein</fullName>
    </submittedName>
</protein>
<accession>A0A0M0F3V5</accession>
<organism evidence="2 3">
    <name type="scientific">Cellulosimicrobium cellulans F16</name>
    <dbReference type="NCBI Taxonomy" id="1350482"/>
    <lineage>
        <taxon>Bacteria</taxon>
        <taxon>Bacillati</taxon>
        <taxon>Actinomycetota</taxon>
        <taxon>Actinomycetes</taxon>
        <taxon>Micrococcales</taxon>
        <taxon>Promicromonosporaceae</taxon>
        <taxon>Cellulosimicrobium</taxon>
    </lineage>
</organism>
<sequence length="103" mass="10635">MPSGPSVVRALMIAPQTATPTAEPSDRANMLVPVTAPRSVNAADDWAAMSVGTAVSPIPTPTTNVVAATAKTDDDAPSRSVSDVPARTSVDPMTAVQRKPIRR</sequence>
<dbReference type="PATRIC" id="fig|1350482.3.peg.3758"/>
<dbReference type="AlphaFoldDB" id="A0A0M0F3V5"/>
<evidence type="ECO:0000313" key="3">
    <source>
        <dbReference type="Proteomes" id="UP000037387"/>
    </source>
</evidence>
<dbReference type="Proteomes" id="UP000037387">
    <property type="component" value="Unassembled WGS sequence"/>
</dbReference>
<evidence type="ECO:0000256" key="1">
    <source>
        <dbReference type="SAM" id="MobiDB-lite"/>
    </source>
</evidence>
<evidence type="ECO:0000313" key="2">
    <source>
        <dbReference type="EMBL" id="KON72178.1"/>
    </source>
</evidence>
<keyword evidence="3" id="KW-1185">Reference proteome</keyword>